<dbReference type="EMBL" id="MDEG01000003">
    <property type="protein sequence ID" value="PPU98890.1"/>
    <property type="molecule type" value="Genomic_DNA"/>
</dbReference>
<reference evidence="8" key="1">
    <citation type="submission" date="2016-08" db="EMBL/GenBank/DDBJ databases">
        <authorList>
            <person name="Merda D."/>
            <person name="Briand M."/>
            <person name="Taghouti G."/>
            <person name="Carrere S."/>
            <person name="Gouzy J."/>
            <person name="Portier P."/>
            <person name="Jacques M.-A."/>
            <person name="Fischer-Le Saux M."/>
        </authorList>
    </citation>
    <scope>NUCLEOTIDE SEQUENCE [LARGE SCALE GENOMIC DNA]</scope>
    <source>
        <strain evidence="8">CFBP1156</strain>
    </source>
</reference>
<evidence type="ECO:0000256" key="4">
    <source>
        <dbReference type="ARBA" id="ARBA00023136"/>
    </source>
</evidence>
<name>A0A2S7F0D4_9XANT</name>
<dbReference type="AlphaFoldDB" id="A0A2S7F0D4"/>
<evidence type="ECO:0000313" key="8">
    <source>
        <dbReference type="Proteomes" id="UP000238261"/>
    </source>
</evidence>
<evidence type="ECO:0008006" key="9">
    <source>
        <dbReference type="Google" id="ProtNLM"/>
    </source>
</evidence>
<dbReference type="Proteomes" id="UP000238261">
    <property type="component" value="Unassembled WGS sequence"/>
</dbReference>
<dbReference type="Pfam" id="PF06629">
    <property type="entry name" value="MipA"/>
    <property type="match status" value="1"/>
</dbReference>
<evidence type="ECO:0000256" key="1">
    <source>
        <dbReference type="ARBA" id="ARBA00004442"/>
    </source>
</evidence>
<feature type="chain" id="PRO_5015429048" description="MipA/OmpV family protein" evidence="6">
    <location>
        <begin position="25"/>
        <end position="268"/>
    </location>
</feature>
<comment type="subcellular location">
    <subcellularLocation>
        <location evidence="1">Cell outer membrane</location>
    </subcellularLocation>
</comment>
<keyword evidence="4" id="KW-0472">Membrane</keyword>
<accession>A0A2S7F0D4</accession>
<protein>
    <recommendedName>
        <fullName evidence="9">MipA/OmpV family protein</fullName>
    </recommendedName>
</protein>
<evidence type="ECO:0000256" key="3">
    <source>
        <dbReference type="ARBA" id="ARBA00022729"/>
    </source>
</evidence>
<proteinExistence type="inferred from homology"/>
<gene>
    <name evidence="7" type="ORF">XhyaCFBP1156_05800</name>
</gene>
<dbReference type="GO" id="GO:0009252">
    <property type="term" value="P:peptidoglycan biosynthetic process"/>
    <property type="evidence" value="ECO:0007669"/>
    <property type="project" value="TreeGrafter"/>
</dbReference>
<dbReference type="RefSeq" id="WP_104558244.1">
    <property type="nucleotide sequence ID" value="NZ_CP043476.1"/>
</dbReference>
<organism evidence="7 8">
    <name type="scientific">Xanthomonas hyacinthi</name>
    <dbReference type="NCBI Taxonomy" id="56455"/>
    <lineage>
        <taxon>Bacteria</taxon>
        <taxon>Pseudomonadati</taxon>
        <taxon>Pseudomonadota</taxon>
        <taxon>Gammaproteobacteria</taxon>
        <taxon>Lysobacterales</taxon>
        <taxon>Lysobacteraceae</taxon>
        <taxon>Xanthomonas</taxon>
    </lineage>
</organism>
<feature type="signal peptide" evidence="6">
    <location>
        <begin position="1"/>
        <end position="24"/>
    </location>
</feature>
<dbReference type="PANTHER" id="PTHR38776:SF1">
    <property type="entry name" value="MLTA-INTERACTING PROTEIN-RELATED"/>
    <property type="match status" value="1"/>
</dbReference>
<evidence type="ECO:0000256" key="2">
    <source>
        <dbReference type="ARBA" id="ARBA00005722"/>
    </source>
</evidence>
<dbReference type="PANTHER" id="PTHR38776">
    <property type="entry name" value="MLTA-INTERACTING PROTEIN-RELATED"/>
    <property type="match status" value="1"/>
</dbReference>
<evidence type="ECO:0000256" key="5">
    <source>
        <dbReference type="ARBA" id="ARBA00023237"/>
    </source>
</evidence>
<evidence type="ECO:0000313" key="7">
    <source>
        <dbReference type="EMBL" id="PPU98890.1"/>
    </source>
</evidence>
<dbReference type="GO" id="GO:0009279">
    <property type="term" value="C:cell outer membrane"/>
    <property type="evidence" value="ECO:0007669"/>
    <property type="project" value="UniProtKB-SubCell"/>
</dbReference>
<evidence type="ECO:0000256" key="6">
    <source>
        <dbReference type="SAM" id="SignalP"/>
    </source>
</evidence>
<keyword evidence="8" id="KW-1185">Reference proteome</keyword>
<dbReference type="OrthoDB" id="5295915at2"/>
<keyword evidence="3 6" id="KW-0732">Signal</keyword>
<comment type="caution">
    <text evidence="7">The sequence shown here is derived from an EMBL/GenBank/DDBJ whole genome shotgun (WGS) entry which is preliminary data.</text>
</comment>
<sequence length="268" mass="29169">MSEFSMRKRILSVAILTVPLVAMAQDGKVEDASQGKWNLGLGVSARTGTYLGQKDKVMPFPVLSYEGERLFLRGGYGGLHLLNNDSFSVSAIVSGKFDGLDVKDMKESTLAKYGLSRSQLEDRKMGADVGIEAAWKGRYGVLAAQALTDATGASKAAEAKLNYQYFWQVGNRWTIVPNVGLTWMSEKRANYYYGTLDKEVARGVASYKPGSLVIPHLSLGATYAINADWKLTGVVSHQILPDKATASPLIQKDKEGVTNIFVGVSRSF</sequence>
<keyword evidence="5" id="KW-0998">Cell outer membrane</keyword>
<dbReference type="InterPro" id="IPR010583">
    <property type="entry name" value="MipA"/>
</dbReference>
<comment type="similarity">
    <text evidence="2">Belongs to the MipA/OmpV family.</text>
</comment>